<protein>
    <submittedName>
        <fullName evidence="1">Uncharacterized protein</fullName>
    </submittedName>
</protein>
<dbReference type="RefSeq" id="WP_188551783.1">
    <property type="nucleotide sequence ID" value="NZ_BMFY01000017.1"/>
</dbReference>
<dbReference type="Proteomes" id="UP000616114">
    <property type="component" value="Unassembled WGS sequence"/>
</dbReference>
<sequence>MDTAVRLDDDVRKAAERLQQEKHISFSDAVNQLARAGAEQRGETRRFVQRSRSVGFAVDVTRVAETLESLDDEHRA</sequence>
<name>A0A8J2U0L8_9MICO</name>
<reference evidence="1" key="2">
    <citation type="submission" date="2020-09" db="EMBL/GenBank/DDBJ databases">
        <authorList>
            <person name="Sun Q."/>
            <person name="Zhou Y."/>
        </authorList>
    </citation>
    <scope>NUCLEOTIDE SEQUENCE</scope>
    <source>
        <strain evidence="1">CGMCC 1.12785</strain>
    </source>
</reference>
<dbReference type="AlphaFoldDB" id="A0A8J2U0L8"/>
<comment type="caution">
    <text evidence="1">The sequence shown here is derived from an EMBL/GenBank/DDBJ whole genome shotgun (WGS) entry which is preliminary data.</text>
</comment>
<evidence type="ECO:0000313" key="1">
    <source>
        <dbReference type="EMBL" id="GGA25556.1"/>
    </source>
</evidence>
<proteinExistence type="predicted"/>
<reference evidence="1" key="1">
    <citation type="journal article" date="2014" name="Int. J. Syst. Evol. Microbiol.">
        <title>Complete genome sequence of Corynebacterium casei LMG S-19264T (=DSM 44701T), isolated from a smear-ripened cheese.</title>
        <authorList>
            <consortium name="US DOE Joint Genome Institute (JGI-PGF)"/>
            <person name="Walter F."/>
            <person name="Albersmeier A."/>
            <person name="Kalinowski J."/>
            <person name="Ruckert C."/>
        </authorList>
    </citation>
    <scope>NUCLEOTIDE SEQUENCE</scope>
    <source>
        <strain evidence="1">CGMCC 1.12785</strain>
    </source>
</reference>
<evidence type="ECO:0000313" key="2">
    <source>
        <dbReference type="Proteomes" id="UP000616114"/>
    </source>
</evidence>
<gene>
    <name evidence="1" type="ORF">GCM10011333_30660</name>
</gene>
<keyword evidence="2" id="KW-1185">Reference proteome</keyword>
<accession>A0A8J2U0L8</accession>
<organism evidence="1 2">
    <name type="scientific">Sediminivirga luteola</name>
    <dbReference type="NCBI Taxonomy" id="1774748"/>
    <lineage>
        <taxon>Bacteria</taxon>
        <taxon>Bacillati</taxon>
        <taxon>Actinomycetota</taxon>
        <taxon>Actinomycetes</taxon>
        <taxon>Micrococcales</taxon>
        <taxon>Brevibacteriaceae</taxon>
        <taxon>Sediminivirga</taxon>
    </lineage>
</organism>
<dbReference type="EMBL" id="BMFY01000017">
    <property type="protein sequence ID" value="GGA25556.1"/>
    <property type="molecule type" value="Genomic_DNA"/>
</dbReference>